<gene>
    <name evidence="2" type="ORF">HYN48_13440</name>
</gene>
<sequence length="193" mass="22723">MKPPDVTGKADAPNSKSTIMNEFYDLFEKDNHLKPDFNKTEFESLDSWDFGWAILEPINLAADKESEIELSKRFSPGQKALYFFWYLDGEVTNGGFIQFYWNENRKYLPAILKGLKLIGDNEMITLVDNAEKVYLKHIQKFETGNSQEDFEHLYNELTEFEDLDLKYYEMHDNTMSLIEKYAKQNPNEFLNLI</sequence>
<dbReference type="EMBL" id="CP028811">
    <property type="protein sequence ID" value="AWA31003.1"/>
    <property type="molecule type" value="Genomic_DNA"/>
</dbReference>
<feature type="domain" description="DNA mimic protein DMP19 C-terminal" evidence="1">
    <location>
        <begin position="73"/>
        <end position="185"/>
    </location>
</feature>
<organism evidence="2 3">
    <name type="scientific">Flavobacterium magnum</name>
    <dbReference type="NCBI Taxonomy" id="2162713"/>
    <lineage>
        <taxon>Bacteria</taxon>
        <taxon>Pseudomonadati</taxon>
        <taxon>Bacteroidota</taxon>
        <taxon>Flavobacteriia</taxon>
        <taxon>Flavobacteriales</taxon>
        <taxon>Flavobacteriaceae</taxon>
        <taxon>Flavobacterium</taxon>
    </lineage>
</organism>
<dbReference type="KEGG" id="fmg:HYN48_13440"/>
<evidence type="ECO:0000313" key="2">
    <source>
        <dbReference type="EMBL" id="AWA31003.1"/>
    </source>
</evidence>
<proteinExistence type="predicted"/>
<reference evidence="2 3" key="1">
    <citation type="submission" date="2018-04" db="EMBL/GenBank/DDBJ databases">
        <title>Genome sequencing of Flavobacterium sp. HYN0048.</title>
        <authorList>
            <person name="Yi H."/>
            <person name="Baek C."/>
        </authorList>
    </citation>
    <scope>NUCLEOTIDE SEQUENCE [LARGE SCALE GENOMIC DNA]</scope>
    <source>
        <strain evidence="2 3">HYN0048</strain>
    </source>
</reference>
<accession>A0A2S0RGY1</accession>
<dbReference type="Proteomes" id="UP000244193">
    <property type="component" value="Chromosome"/>
</dbReference>
<name>A0A2S0RGY1_9FLAO</name>
<protein>
    <recommendedName>
        <fullName evidence="1">DNA mimic protein DMP19 C-terminal domain-containing protein</fullName>
    </recommendedName>
</protein>
<dbReference type="Pfam" id="PF14300">
    <property type="entry name" value="DMP19"/>
    <property type="match status" value="1"/>
</dbReference>
<dbReference type="InterPro" id="IPR025402">
    <property type="entry name" value="DMP19_C"/>
</dbReference>
<dbReference type="AlphaFoldDB" id="A0A2S0RGY1"/>
<keyword evidence="3" id="KW-1185">Reference proteome</keyword>
<dbReference type="Gene3D" id="1.20.1420.60">
    <property type="match status" value="1"/>
</dbReference>
<evidence type="ECO:0000313" key="3">
    <source>
        <dbReference type="Proteomes" id="UP000244193"/>
    </source>
</evidence>
<evidence type="ECO:0000259" key="1">
    <source>
        <dbReference type="Pfam" id="PF14300"/>
    </source>
</evidence>